<keyword evidence="5" id="KW-0418">Kinase</keyword>
<dbReference type="PANTHER" id="PTHR12358">
    <property type="entry name" value="SPHINGOSINE KINASE"/>
    <property type="match status" value="1"/>
</dbReference>
<evidence type="ECO:0000313" key="5">
    <source>
        <dbReference type="EMBL" id="OHV46924.1"/>
    </source>
</evidence>
<dbReference type="AlphaFoldDB" id="A0A1S1RQ51"/>
<feature type="domain" description="DAGKc" evidence="4">
    <location>
        <begin position="1"/>
        <end position="137"/>
    </location>
</feature>
<evidence type="ECO:0000313" key="6">
    <source>
        <dbReference type="Proteomes" id="UP000179769"/>
    </source>
</evidence>
<accession>A0A1S1RQ51</accession>
<evidence type="ECO:0000256" key="1">
    <source>
        <dbReference type="ARBA" id="ARBA00001946"/>
    </source>
</evidence>
<keyword evidence="6" id="KW-1185">Reference proteome</keyword>
<comment type="cofactor">
    <cofactor evidence="1">
        <name>Mg(2+)</name>
        <dbReference type="ChEBI" id="CHEBI:18420"/>
    </cofactor>
</comment>
<dbReference type="PANTHER" id="PTHR12358:SF106">
    <property type="entry name" value="LIPID KINASE YEGS"/>
    <property type="match status" value="1"/>
</dbReference>
<dbReference type="InterPro" id="IPR017438">
    <property type="entry name" value="ATP-NAD_kinase_N"/>
</dbReference>
<feature type="region of interest" description="Disordered" evidence="3">
    <location>
        <begin position="209"/>
        <end position="247"/>
    </location>
</feature>
<dbReference type="Gene3D" id="2.60.200.40">
    <property type="match status" value="1"/>
</dbReference>
<keyword evidence="5" id="KW-0808">Transferase</keyword>
<comment type="similarity">
    <text evidence="2">Belongs to the diacylglycerol/lipid kinase family.</text>
</comment>
<dbReference type="GO" id="GO:0005886">
    <property type="term" value="C:plasma membrane"/>
    <property type="evidence" value="ECO:0007669"/>
    <property type="project" value="TreeGrafter"/>
</dbReference>
<dbReference type="SMART" id="SM00046">
    <property type="entry name" value="DAGKc"/>
    <property type="match status" value="1"/>
</dbReference>
<dbReference type="OrthoDB" id="142078at2"/>
<name>A0A1S1RQ51_9ACTN</name>
<evidence type="ECO:0000256" key="2">
    <source>
        <dbReference type="ARBA" id="ARBA00005983"/>
    </source>
</evidence>
<organism evidence="5 6">
    <name type="scientific">Parafrankia soli</name>
    <dbReference type="NCBI Taxonomy" id="2599596"/>
    <lineage>
        <taxon>Bacteria</taxon>
        <taxon>Bacillati</taxon>
        <taxon>Actinomycetota</taxon>
        <taxon>Actinomycetes</taxon>
        <taxon>Frankiales</taxon>
        <taxon>Frankiaceae</taxon>
        <taxon>Parafrankia</taxon>
    </lineage>
</organism>
<reference evidence="6" key="1">
    <citation type="submission" date="2016-07" db="EMBL/GenBank/DDBJ databases">
        <title>Frankia sp. NRRL B-16219 Genome sequencing.</title>
        <authorList>
            <person name="Ghodhbane-Gtari F."/>
            <person name="Swanson E."/>
            <person name="Gueddou A."/>
            <person name="Louati M."/>
            <person name="Nouioui I."/>
            <person name="Hezbri K."/>
            <person name="Abebe-Akele F."/>
            <person name="Simpson S."/>
            <person name="Morris K."/>
            <person name="Thomas K."/>
            <person name="Gtari M."/>
            <person name="Tisa L.S."/>
        </authorList>
    </citation>
    <scope>NUCLEOTIDE SEQUENCE [LARGE SCALE GENOMIC DNA]</scope>
    <source>
        <strain evidence="6">NRRL B-16219</strain>
    </source>
</reference>
<dbReference type="Proteomes" id="UP000179769">
    <property type="component" value="Unassembled WGS sequence"/>
</dbReference>
<dbReference type="InterPro" id="IPR050187">
    <property type="entry name" value="Lipid_Phosphate_FormReg"/>
</dbReference>
<proteinExistence type="inferred from homology"/>
<dbReference type="SUPFAM" id="SSF111331">
    <property type="entry name" value="NAD kinase/diacylglycerol kinase-like"/>
    <property type="match status" value="1"/>
</dbReference>
<evidence type="ECO:0000256" key="3">
    <source>
        <dbReference type="SAM" id="MobiDB-lite"/>
    </source>
</evidence>
<comment type="caution">
    <text evidence="5">The sequence shown here is derived from an EMBL/GenBank/DDBJ whole genome shotgun (WGS) entry which is preliminary data.</text>
</comment>
<dbReference type="GO" id="GO:0004143">
    <property type="term" value="F:ATP-dependent diacylglycerol kinase activity"/>
    <property type="evidence" value="ECO:0007669"/>
    <property type="project" value="TreeGrafter"/>
</dbReference>
<dbReference type="InterPro" id="IPR001206">
    <property type="entry name" value="Diacylglycerol_kinase_cat_dom"/>
</dbReference>
<dbReference type="RefSeq" id="WP_071059379.1">
    <property type="nucleotide sequence ID" value="NZ_JBFLUH010000103.1"/>
</dbReference>
<dbReference type="Gene3D" id="3.40.50.10330">
    <property type="entry name" value="Probable inorganic polyphosphate/atp-NAD kinase, domain 1"/>
    <property type="match status" value="1"/>
</dbReference>
<dbReference type="InterPro" id="IPR016064">
    <property type="entry name" value="NAD/diacylglycerol_kinase_sf"/>
</dbReference>
<dbReference type="EMBL" id="MAXA01000001">
    <property type="protein sequence ID" value="OHV46924.1"/>
    <property type="molecule type" value="Genomic_DNA"/>
</dbReference>
<sequence length="360" mass="37068">MRGLLVVNPVATTTTERVRDVLATALAADVALETVVTKGRGHGLELGARARELGIDVVIVLGGDGTVNEIVNGLVESGPAGEGPALAVVPGGSTNVFARALGYSASPVEATGELLAALREGRSRQVSVGRARYGDQTRYFTFCLGMGLDADVVAAVERRRDKGRRSTAGLFLRCATAELVRRVGRSGPAISITAAGGILGGVATGRAAPDGDAADGDARDTEAGGAAGTGETGGAAVDHSEPGAQGREPVEVSLAIVCNTRPWTYLNNRPVAACPEASFDTGLDLVGLRRARLSSVLRTGLQMLGDEPTPRGRNVVTLHDAAAVTLRADQPVAVQMDGEVLGNFELVELTDHPRALRVIA</sequence>
<evidence type="ECO:0000259" key="4">
    <source>
        <dbReference type="PROSITE" id="PS50146"/>
    </source>
</evidence>
<gene>
    <name evidence="5" type="ORF">BBK14_01330</name>
</gene>
<dbReference type="PROSITE" id="PS50146">
    <property type="entry name" value="DAGK"/>
    <property type="match status" value="1"/>
</dbReference>
<dbReference type="Pfam" id="PF00781">
    <property type="entry name" value="DAGK_cat"/>
    <property type="match status" value="1"/>
</dbReference>
<protein>
    <submittedName>
        <fullName evidence="5">Diacylglycerol kinase</fullName>
    </submittedName>
</protein>